<gene>
    <name evidence="2" type="ORF">RSOL_248650</name>
</gene>
<protein>
    <submittedName>
        <fullName evidence="2">Uncharacterized protein</fullName>
    </submittedName>
</protein>
<feature type="region of interest" description="Disordered" evidence="1">
    <location>
        <begin position="35"/>
        <end position="226"/>
    </location>
</feature>
<dbReference type="EMBL" id="JATN01000321">
    <property type="protein sequence ID" value="EUC58321.1"/>
    <property type="molecule type" value="Genomic_DNA"/>
</dbReference>
<reference evidence="3" key="1">
    <citation type="journal article" date="2014" name="Genome Announc.">
        <title>Draft genome sequence of the plant-pathogenic soil fungus Rhizoctonia solani anastomosis group 3 strain Rhs1AP.</title>
        <authorList>
            <person name="Cubeta M.A."/>
            <person name="Thomas E."/>
            <person name="Dean R.A."/>
            <person name="Jabaji S."/>
            <person name="Neate S.M."/>
            <person name="Tavantzis S."/>
            <person name="Toda T."/>
            <person name="Vilgalys R."/>
            <person name="Bharathan N."/>
            <person name="Fedorova-Abrams N."/>
            <person name="Pakala S.B."/>
            <person name="Pakala S.M."/>
            <person name="Zafar N."/>
            <person name="Joardar V."/>
            <person name="Losada L."/>
            <person name="Nierman W.C."/>
        </authorList>
    </citation>
    <scope>NUCLEOTIDE SEQUENCE [LARGE SCALE GENOMIC DNA]</scope>
    <source>
        <strain evidence="3">AG-3</strain>
    </source>
</reference>
<feature type="compositionally biased region" description="Polar residues" evidence="1">
    <location>
        <begin position="98"/>
        <end position="107"/>
    </location>
</feature>
<evidence type="ECO:0000313" key="2">
    <source>
        <dbReference type="EMBL" id="EUC58321.1"/>
    </source>
</evidence>
<feature type="non-terminal residue" evidence="2">
    <location>
        <position position="304"/>
    </location>
</feature>
<accession>A0A0A1UIV3</accession>
<evidence type="ECO:0000256" key="1">
    <source>
        <dbReference type="SAM" id="MobiDB-lite"/>
    </source>
</evidence>
<feature type="compositionally biased region" description="Low complexity" evidence="1">
    <location>
        <begin position="204"/>
        <end position="219"/>
    </location>
</feature>
<feature type="compositionally biased region" description="Polar residues" evidence="1">
    <location>
        <begin position="282"/>
        <end position="294"/>
    </location>
</feature>
<organism evidence="2 3">
    <name type="scientific">Rhizoctonia solani AG-3 Rhs1AP</name>
    <dbReference type="NCBI Taxonomy" id="1086054"/>
    <lineage>
        <taxon>Eukaryota</taxon>
        <taxon>Fungi</taxon>
        <taxon>Dikarya</taxon>
        <taxon>Basidiomycota</taxon>
        <taxon>Agaricomycotina</taxon>
        <taxon>Agaricomycetes</taxon>
        <taxon>Cantharellales</taxon>
        <taxon>Ceratobasidiaceae</taxon>
        <taxon>Rhizoctonia</taxon>
    </lineage>
</organism>
<feature type="region of interest" description="Disordered" evidence="1">
    <location>
        <begin position="281"/>
        <end position="304"/>
    </location>
</feature>
<comment type="caution">
    <text evidence="2">The sequence shown here is derived from an EMBL/GenBank/DDBJ whole genome shotgun (WGS) entry which is preliminary data.</text>
</comment>
<sequence length="304" mass="31732">MRAQVAGLEAQRREQLPVCGSAAHATLARPITFHATPHLPPLRSDRSTPPLHTNPTGRERGLESTVEPVPNQSRMPAWTQAVPTSDNTGTGRFAERSVPSTAANITLASRPRRVCHSPTLATRDRHSCPPQPPLLPGDAPASTTAGTAIPSFFSKPAEAPKPAEEPKPAEVPKPTTEPPKSSPFSSGASKPVEKPAASPFLFGAPTTAPASTPATTPTPTSAPAPTPSPFLFAFSFGLPVTTPLPAPSVTETPKNPFDFSAAATPAQVEVPKKNPFDFSSAAAPSTVSCPQTLRTPGIWPRSLP</sequence>
<name>A0A0A1UIV3_9AGAM</name>
<dbReference type="AlphaFoldDB" id="A0A0A1UIV3"/>
<feature type="compositionally biased region" description="Basic and acidic residues" evidence="1">
    <location>
        <begin position="161"/>
        <end position="170"/>
    </location>
</feature>
<feature type="compositionally biased region" description="Polar residues" evidence="1">
    <location>
        <begin position="81"/>
        <end position="90"/>
    </location>
</feature>
<feature type="compositionally biased region" description="Pro residues" evidence="1">
    <location>
        <begin position="171"/>
        <end position="181"/>
    </location>
</feature>
<dbReference type="Proteomes" id="UP000030108">
    <property type="component" value="Unassembled WGS sequence"/>
</dbReference>
<proteinExistence type="predicted"/>
<evidence type="ECO:0000313" key="3">
    <source>
        <dbReference type="Proteomes" id="UP000030108"/>
    </source>
</evidence>